<keyword evidence="4" id="KW-0233">DNA recombination</keyword>
<dbReference type="Proteomes" id="UP001595621">
    <property type="component" value="Unassembled WGS sequence"/>
</dbReference>
<evidence type="ECO:0000256" key="4">
    <source>
        <dbReference type="ARBA" id="ARBA00023172"/>
    </source>
</evidence>
<feature type="region of interest" description="Disordered" evidence="6">
    <location>
        <begin position="1"/>
        <end position="22"/>
    </location>
</feature>
<dbReference type="InterPro" id="IPR050639">
    <property type="entry name" value="SSR_resolvase"/>
</dbReference>
<dbReference type="SMART" id="SM00857">
    <property type="entry name" value="Resolvase"/>
    <property type="match status" value="1"/>
</dbReference>
<evidence type="ECO:0000313" key="8">
    <source>
        <dbReference type="EMBL" id="MFC3138828.1"/>
    </source>
</evidence>
<reference evidence="9" key="1">
    <citation type="journal article" date="2019" name="Int. J. Syst. Evol. Microbiol.">
        <title>The Global Catalogue of Microorganisms (GCM) 10K type strain sequencing project: providing services to taxonomists for standard genome sequencing and annotation.</title>
        <authorList>
            <consortium name="The Broad Institute Genomics Platform"/>
            <consortium name="The Broad Institute Genome Sequencing Center for Infectious Disease"/>
            <person name="Wu L."/>
            <person name="Ma J."/>
        </authorList>
    </citation>
    <scope>NUCLEOTIDE SEQUENCE [LARGE SCALE GENOMIC DNA]</scope>
    <source>
        <strain evidence="9">KCTC 52277</strain>
    </source>
</reference>
<comment type="similarity">
    <text evidence="1">Belongs to the site-specific recombinase resolvase family.</text>
</comment>
<dbReference type="InterPro" id="IPR006118">
    <property type="entry name" value="Recombinase_CS"/>
</dbReference>
<accession>A0ABV7GBE1</accession>
<protein>
    <submittedName>
        <fullName evidence="8">Recombinase family protein</fullName>
    </submittedName>
</protein>
<sequence length="219" mass="24049">MNTVEHTNQDTSSQSTSSNEQTFGYIRVSTKGQSVESQRDAIQKEYGSIKLYIDHGVSGTVPANERPELGALLKHGLRSGDTLVVWWVDRLGRDYDDVGQVMRDLLHKGVTIKTINQGMTFSYTGGTQQKMVTDMLITMLVGMAEAERVNRLASAEAGREALRANPELWSQKFQGRKADTKKHEKIIAALDSGLSIRKAAEKVGVGISTVQRVKAKAGL</sequence>
<comment type="caution">
    <text evidence="8">The sequence shown here is derived from an EMBL/GenBank/DDBJ whole genome shotgun (WGS) entry which is preliminary data.</text>
</comment>
<name>A0ABV7GBE1_9GAMM</name>
<gene>
    <name evidence="8" type="ORF">ACFOE0_11615</name>
</gene>
<dbReference type="PROSITE" id="PS00398">
    <property type="entry name" value="RECOMBINASES_2"/>
    <property type="match status" value="1"/>
</dbReference>
<keyword evidence="3" id="KW-0238">DNA-binding</keyword>
<dbReference type="EMBL" id="JBHRTD010000014">
    <property type="protein sequence ID" value="MFC3138828.1"/>
    <property type="molecule type" value="Genomic_DNA"/>
</dbReference>
<organism evidence="8 9">
    <name type="scientific">Shewanella submarina</name>
    <dbReference type="NCBI Taxonomy" id="2016376"/>
    <lineage>
        <taxon>Bacteria</taxon>
        <taxon>Pseudomonadati</taxon>
        <taxon>Pseudomonadota</taxon>
        <taxon>Gammaproteobacteria</taxon>
        <taxon>Alteromonadales</taxon>
        <taxon>Shewanellaceae</taxon>
        <taxon>Shewanella</taxon>
    </lineage>
</organism>
<dbReference type="InterPro" id="IPR036162">
    <property type="entry name" value="Resolvase-like_N_sf"/>
</dbReference>
<evidence type="ECO:0000256" key="1">
    <source>
        <dbReference type="ARBA" id="ARBA00009913"/>
    </source>
</evidence>
<dbReference type="CDD" id="cd03768">
    <property type="entry name" value="SR_ResInv"/>
    <property type="match status" value="1"/>
</dbReference>
<dbReference type="Gene3D" id="3.40.50.1390">
    <property type="entry name" value="Resolvase, N-terminal catalytic domain"/>
    <property type="match status" value="1"/>
</dbReference>
<dbReference type="PROSITE" id="PS00397">
    <property type="entry name" value="RECOMBINASES_1"/>
    <property type="match status" value="1"/>
</dbReference>
<dbReference type="SUPFAM" id="SSF53041">
    <property type="entry name" value="Resolvase-like"/>
    <property type="match status" value="1"/>
</dbReference>
<evidence type="ECO:0000256" key="3">
    <source>
        <dbReference type="ARBA" id="ARBA00023125"/>
    </source>
</evidence>
<dbReference type="InterPro" id="IPR006119">
    <property type="entry name" value="Resolv_N"/>
</dbReference>
<keyword evidence="2" id="KW-0229">DNA integration</keyword>
<proteinExistence type="inferred from homology"/>
<feature type="compositionally biased region" description="Low complexity" evidence="6">
    <location>
        <begin position="9"/>
        <end position="22"/>
    </location>
</feature>
<feature type="domain" description="Resolvase/invertase-type recombinase catalytic" evidence="7">
    <location>
        <begin position="21"/>
        <end position="166"/>
    </location>
</feature>
<evidence type="ECO:0000259" key="7">
    <source>
        <dbReference type="PROSITE" id="PS51736"/>
    </source>
</evidence>
<dbReference type="PANTHER" id="PTHR30461">
    <property type="entry name" value="DNA-INVERTASE FROM LAMBDOID PROPHAGE"/>
    <property type="match status" value="1"/>
</dbReference>
<dbReference type="PROSITE" id="PS51736">
    <property type="entry name" value="RECOMBINASES_3"/>
    <property type="match status" value="1"/>
</dbReference>
<dbReference type="Pfam" id="PF00239">
    <property type="entry name" value="Resolvase"/>
    <property type="match status" value="1"/>
</dbReference>
<evidence type="ECO:0000256" key="5">
    <source>
        <dbReference type="PROSITE-ProRule" id="PRU10137"/>
    </source>
</evidence>
<evidence type="ECO:0000256" key="6">
    <source>
        <dbReference type="SAM" id="MobiDB-lite"/>
    </source>
</evidence>
<keyword evidence="9" id="KW-1185">Reference proteome</keyword>
<feature type="active site" description="O-(5'-phospho-DNA)-serine intermediate" evidence="5">
    <location>
        <position position="29"/>
    </location>
</feature>
<dbReference type="PANTHER" id="PTHR30461:SF26">
    <property type="entry name" value="RESOLVASE HOMOLOG YNEB"/>
    <property type="match status" value="1"/>
</dbReference>
<evidence type="ECO:0000313" key="9">
    <source>
        <dbReference type="Proteomes" id="UP001595621"/>
    </source>
</evidence>
<evidence type="ECO:0000256" key="2">
    <source>
        <dbReference type="ARBA" id="ARBA00022908"/>
    </source>
</evidence>
<dbReference type="RefSeq" id="WP_248937459.1">
    <property type="nucleotide sequence ID" value="NZ_JAKILF010000009.1"/>
</dbReference>